<keyword evidence="1" id="KW-1185">Reference proteome</keyword>
<name>A0A915JU86_ROMCU</name>
<dbReference type="Proteomes" id="UP000887565">
    <property type="component" value="Unplaced"/>
</dbReference>
<accession>A0A915JU86</accession>
<evidence type="ECO:0000313" key="1">
    <source>
        <dbReference type="Proteomes" id="UP000887565"/>
    </source>
</evidence>
<proteinExistence type="predicted"/>
<protein>
    <submittedName>
        <fullName evidence="2">Uncharacterized protein</fullName>
    </submittedName>
</protein>
<evidence type="ECO:0000313" key="2">
    <source>
        <dbReference type="WBParaSite" id="nRc.2.0.1.t29826-RA"/>
    </source>
</evidence>
<dbReference type="WBParaSite" id="nRc.2.0.1.t29826-RA">
    <property type="protein sequence ID" value="nRc.2.0.1.t29826-RA"/>
    <property type="gene ID" value="nRc.2.0.1.g29826"/>
</dbReference>
<organism evidence="1 2">
    <name type="scientific">Romanomermis culicivorax</name>
    <name type="common">Nematode worm</name>
    <dbReference type="NCBI Taxonomy" id="13658"/>
    <lineage>
        <taxon>Eukaryota</taxon>
        <taxon>Metazoa</taxon>
        <taxon>Ecdysozoa</taxon>
        <taxon>Nematoda</taxon>
        <taxon>Enoplea</taxon>
        <taxon>Dorylaimia</taxon>
        <taxon>Mermithida</taxon>
        <taxon>Mermithoidea</taxon>
        <taxon>Mermithidae</taxon>
        <taxon>Romanomermis</taxon>
    </lineage>
</organism>
<reference evidence="2" key="1">
    <citation type="submission" date="2022-11" db="UniProtKB">
        <authorList>
            <consortium name="WormBaseParasite"/>
        </authorList>
    </citation>
    <scope>IDENTIFICATION</scope>
</reference>
<dbReference type="AlphaFoldDB" id="A0A915JU86"/>
<sequence length="86" mass="9979">MGNRQGISDVMVTHIYQKNWHDHIISLYTLFLMARHPKNKLGARTYKNYSADTLQKALDDIQGGMSYHDAELTYKIRIFLSLIHLG</sequence>